<keyword evidence="3" id="KW-0804">Transcription</keyword>
<dbReference type="SMART" id="SM00342">
    <property type="entry name" value="HTH_ARAC"/>
    <property type="match status" value="1"/>
</dbReference>
<dbReference type="InterPro" id="IPR009057">
    <property type="entry name" value="Homeodomain-like_sf"/>
</dbReference>
<dbReference type="Proteomes" id="UP000321306">
    <property type="component" value="Unassembled WGS sequence"/>
</dbReference>
<dbReference type="Pfam" id="PF12852">
    <property type="entry name" value="Cupin_6"/>
    <property type="match status" value="1"/>
</dbReference>
<name>A0A511MZN1_DEIC1</name>
<sequence>METQSTLLARSSMNPGWGMQVPATRSMVLHLIQGGNFWLHLPDREAFEVKDGDILLLTRGNAHLLTGEIDSKALTLDEFVRQPAPDPALPLSTLICGEFLPDMRLGKQVVQGLPECIHLHHHDVEQNPHLLLTTQLLWMEVGSLGAGSELLIHHLFDTLFLYVLRAHMEQSQTPGWLTATRDPQVSRALGSMHAEPHAPWTVEQLAGIAGLSRAAFARRFTEAVGQSPLAYLTDWRMHLAARLLDRGEASMYQVASQVGYTSEAAFSRAFKKHHGIAPAAFRKGKTPALAAD</sequence>
<dbReference type="GO" id="GO:0003700">
    <property type="term" value="F:DNA-binding transcription factor activity"/>
    <property type="evidence" value="ECO:0007669"/>
    <property type="project" value="InterPro"/>
</dbReference>
<proteinExistence type="predicted"/>
<evidence type="ECO:0000259" key="4">
    <source>
        <dbReference type="PROSITE" id="PS01124"/>
    </source>
</evidence>
<evidence type="ECO:0000256" key="1">
    <source>
        <dbReference type="ARBA" id="ARBA00023015"/>
    </source>
</evidence>
<dbReference type="InterPro" id="IPR018062">
    <property type="entry name" value="HTH_AraC-typ_CS"/>
</dbReference>
<organism evidence="5 6">
    <name type="scientific">Deinococcus cellulosilyticus (strain DSM 18568 / NBRC 106333 / KACC 11606 / 5516J-15)</name>
    <dbReference type="NCBI Taxonomy" id="1223518"/>
    <lineage>
        <taxon>Bacteria</taxon>
        <taxon>Thermotogati</taxon>
        <taxon>Deinococcota</taxon>
        <taxon>Deinococci</taxon>
        <taxon>Deinococcales</taxon>
        <taxon>Deinococcaceae</taxon>
        <taxon>Deinococcus</taxon>
    </lineage>
</organism>
<evidence type="ECO:0000256" key="3">
    <source>
        <dbReference type="ARBA" id="ARBA00023163"/>
    </source>
</evidence>
<dbReference type="PANTHER" id="PTHR46796">
    <property type="entry name" value="HTH-TYPE TRANSCRIPTIONAL ACTIVATOR RHAS-RELATED"/>
    <property type="match status" value="1"/>
</dbReference>
<reference evidence="5 6" key="1">
    <citation type="submission" date="2019-07" db="EMBL/GenBank/DDBJ databases">
        <title>Whole genome shotgun sequence of Deinococcus cellulosilyticus NBRC 106333.</title>
        <authorList>
            <person name="Hosoyama A."/>
            <person name="Uohara A."/>
            <person name="Ohji S."/>
            <person name="Ichikawa N."/>
        </authorList>
    </citation>
    <scope>NUCLEOTIDE SEQUENCE [LARGE SCALE GENOMIC DNA]</scope>
    <source>
        <strain evidence="5 6">NBRC 106333</strain>
    </source>
</reference>
<evidence type="ECO:0000256" key="2">
    <source>
        <dbReference type="ARBA" id="ARBA00023125"/>
    </source>
</evidence>
<dbReference type="InterPro" id="IPR050204">
    <property type="entry name" value="AraC_XylS_family_regulators"/>
</dbReference>
<evidence type="ECO:0000313" key="5">
    <source>
        <dbReference type="EMBL" id="GEM45576.1"/>
    </source>
</evidence>
<dbReference type="PROSITE" id="PS00041">
    <property type="entry name" value="HTH_ARAC_FAMILY_1"/>
    <property type="match status" value="1"/>
</dbReference>
<keyword evidence="2" id="KW-0238">DNA-binding</keyword>
<dbReference type="Gene3D" id="1.10.10.60">
    <property type="entry name" value="Homeodomain-like"/>
    <property type="match status" value="2"/>
</dbReference>
<dbReference type="PRINTS" id="PR00032">
    <property type="entry name" value="HTHARAC"/>
</dbReference>
<dbReference type="AlphaFoldDB" id="A0A511MZN1"/>
<keyword evidence="1" id="KW-0805">Transcription regulation</keyword>
<dbReference type="Pfam" id="PF12833">
    <property type="entry name" value="HTH_18"/>
    <property type="match status" value="1"/>
</dbReference>
<keyword evidence="6" id="KW-1185">Reference proteome</keyword>
<dbReference type="EMBL" id="BJXB01000004">
    <property type="protein sequence ID" value="GEM45576.1"/>
    <property type="molecule type" value="Genomic_DNA"/>
</dbReference>
<dbReference type="InterPro" id="IPR018060">
    <property type="entry name" value="HTH_AraC"/>
</dbReference>
<dbReference type="InterPro" id="IPR020449">
    <property type="entry name" value="Tscrpt_reg_AraC-type_HTH"/>
</dbReference>
<accession>A0A511MZN1</accession>
<gene>
    <name evidence="5" type="ORF">DC3_12110</name>
</gene>
<feature type="domain" description="HTH araC/xylS-type" evidence="4">
    <location>
        <begin position="186"/>
        <end position="284"/>
    </location>
</feature>
<dbReference type="InterPro" id="IPR032783">
    <property type="entry name" value="AraC_lig"/>
</dbReference>
<dbReference type="GO" id="GO:0043565">
    <property type="term" value="F:sequence-specific DNA binding"/>
    <property type="evidence" value="ECO:0007669"/>
    <property type="project" value="InterPro"/>
</dbReference>
<dbReference type="PROSITE" id="PS01124">
    <property type="entry name" value="HTH_ARAC_FAMILY_2"/>
    <property type="match status" value="1"/>
</dbReference>
<dbReference type="PANTHER" id="PTHR46796:SF7">
    <property type="entry name" value="ARAC FAMILY TRANSCRIPTIONAL REGULATOR"/>
    <property type="match status" value="1"/>
</dbReference>
<comment type="caution">
    <text evidence="5">The sequence shown here is derived from an EMBL/GenBank/DDBJ whole genome shotgun (WGS) entry which is preliminary data.</text>
</comment>
<protein>
    <submittedName>
        <fullName evidence="5">AraC family transcriptional regulator</fullName>
    </submittedName>
</protein>
<dbReference type="SUPFAM" id="SSF46689">
    <property type="entry name" value="Homeodomain-like"/>
    <property type="match status" value="2"/>
</dbReference>
<evidence type="ECO:0000313" key="6">
    <source>
        <dbReference type="Proteomes" id="UP000321306"/>
    </source>
</evidence>